<feature type="transmembrane region" description="Helical" evidence="19">
    <location>
        <begin position="122"/>
        <end position="141"/>
    </location>
</feature>
<keyword evidence="9 19" id="KW-0808">Transferase</keyword>
<feature type="transmembrane region" description="Helical" evidence="19">
    <location>
        <begin position="259"/>
        <end position="281"/>
    </location>
</feature>
<evidence type="ECO:0000313" key="21">
    <source>
        <dbReference type="Proteomes" id="UP001081709"/>
    </source>
</evidence>
<comment type="subcellular location">
    <subcellularLocation>
        <location evidence="2 19">Cell membrane</location>
        <topology evidence="2 19">Multi-pass membrane protein</topology>
    </subcellularLocation>
</comment>
<evidence type="ECO:0000256" key="4">
    <source>
        <dbReference type="ARBA" id="ARBA00010561"/>
    </source>
</evidence>
<evidence type="ECO:0000256" key="9">
    <source>
        <dbReference type="ARBA" id="ARBA00022679"/>
    </source>
</evidence>
<protein>
    <recommendedName>
        <fullName evidence="6 19">Adenosylcobinamide-GDP ribazoletransferase</fullName>
        <ecNumber evidence="5 19">2.7.8.26</ecNumber>
    </recommendedName>
    <alternativeName>
        <fullName evidence="16 19">Cobalamin synthase</fullName>
    </alternativeName>
    <alternativeName>
        <fullName evidence="15 19">Cobalamin-5'-phosphate synthase</fullName>
    </alternativeName>
</protein>
<comment type="pathway">
    <text evidence="3 19">Cofactor biosynthesis; adenosylcobalamin biosynthesis; adenosylcobalamin from cob(II)yrinate a,c-diamide: step 7/7.</text>
</comment>
<evidence type="ECO:0000256" key="17">
    <source>
        <dbReference type="ARBA" id="ARBA00048623"/>
    </source>
</evidence>
<evidence type="ECO:0000256" key="16">
    <source>
        <dbReference type="ARBA" id="ARBA00032853"/>
    </source>
</evidence>
<evidence type="ECO:0000256" key="12">
    <source>
        <dbReference type="ARBA" id="ARBA00022989"/>
    </source>
</evidence>
<dbReference type="EMBL" id="JAPMKV010000001">
    <property type="protein sequence ID" value="MCX7444155.1"/>
    <property type="molecule type" value="Genomic_DNA"/>
</dbReference>
<feature type="transmembrane region" description="Helical" evidence="19">
    <location>
        <begin position="147"/>
        <end position="164"/>
    </location>
</feature>
<comment type="caution">
    <text evidence="20">The sequence shown here is derived from an EMBL/GenBank/DDBJ whole genome shotgun (WGS) entry which is preliminary data.</text>
</comment>
<comment type="similarity">
    <text evidence="4 19">Belongs to the CobS family.</text>
</comment>
<evidence type="ECO:0000256" key="11">
    <source>
        <dbReference type="ARBA" id="ARBA00022842"/>
    </source>
</evidence>
<dbReference type="InterPro" id="IPR003805">
    <property type="entry name" value="CobS"/>
</dbReference>
<organism evidence="20 21">
    <name type="scientific">Corynebacterium pygosceleis</name>
    <dbReference type="NCBI Taxonomy" id="2800406"/>
    <lineage>
        <taxon>Bacteria</taxon>
        <taxon>Bacillati</taxon>
        <taxon>Actinomycetota</taxon>
        <taxon>Actinomycetes</taxon>
        <taxon>Mycobacteriales</taxon>
        <taxon>Corynebacteriaceae</taxon>
        <taxon>Corynebacterium</taxon>
    </lineage>
</organism>
<dbReference type="EC" id="2.7.8.26" evidence="5 19"/>
<feature type="transmembrane region" description="Helical" evidence="19">
    <location>
        <begin position="48"/>
        <end position="67"/>
    </location>
</feature>
<gene>
    <name evidence="19" type="primary">cobS</name>
    <name evidence="20" type="ORF">OS125_02690</name>
</gene>
<dbReference type="HAMAP" id="MF_00719">
    <property type="entry name" value="CobS"/>
    <property type="match status" value="1"/>
</dbReference>
<evidence type="ECO:0000256" key="19">
    <source>
        <dbReference type="HAMAP-Rule" id="MF_00719"/>
    </source>
</evidence>
<evidence type="ECO:0000256" key="14">
    <source>
        <dbReference type="ARBA" id="ARBA00025228"/>
    </source>
</evidence>
<evidence type="ECO:0000256" key="7">
    <source>
        <dbReference type="ARBA" id="ARBA00022475"/>
    </source>
</evidence>
<dbReference type="RefSeq" id="WP_267186204.1">
    <property type="nucleotide sequence ID" value="NZ_JAPMKV010000001.1"/>
</dbReference>
<evidence type="ECO:0000256" key="10">
    <source>
        <dbReference type="ARBA" id="ARBA00022692"/>
    </source>
</evidence>
<comment type="function">
    <text evidence="14 19">Joins adenosylcobinamide-GDP and alpha-ribazole to generate adenosylcobalamin (Ado-cobalamin). Also synthesizes adenosylcobalamin 5'-phosphate from adenosylcobinamide-GDP and alpha-ribazole 5'-phosphate.</text>
</comment>
<evidence type="ECO:0000256" key="1">
    <source>
        <dbReference type="ARBA" id="ARBA00001946"/>
    </source>
</evidence>
<feature type="transmembrane region" description="Helical" evidence="19">
    <location>
        <begin position="224"/>
        <end position="244"/>
    </location>
</feature>
<keyword evidence="8 19" id="KW-0169">Cobalamin biosynthesis</keyword>
<feature type="transmembrane region" description="Helical" evidence="19">
    <location>
        <begin position="199"/>
        <end position="217"/>
    </location>
</feature>
<evidence type="ECO:0000256" key="6">
    <source>
        <dbReference type="ARBA" id="ARBA00015850"/>
    </source>
</evidence>
<accession>A0ABT3WSG2</accession>
<feature type="transmembrane region" description="Helical" evidence="19">
    <location>
        <begin position="73"/>
        <end position="89"/>
    </location>
</feature>
<keyword evidence="10 19" id="KW-0812">Transmembrane</keyword>
<proteinExistence type="inferred from homology"/>
<dbReference type="PANTHER" id="PTHR34148:SF1">
    <property type="entry name" value="ADENOSYLCOBINAMIDE-GDP RIBAZOLETRANSFERASE"/>
    <property type="match status" value="1"/>
</dbReference>
<dbReference type="Proteomes" id="UP001081709">
    <property type="component" value="Unassembled WGS sequence"/>
</dbReference>
<name>A0ABT3WSG2_9CORY</name>
<comment type="catalytic activity">
    <reaction evidence="17 19">
        <text>alpha-ribazole + adenosylcob(III)inamide-GDP = adenosylcob(III)alamin + GMP + H(+)</text>
        <dbReference type="Rhea" id="RHEA:16049"/>
        <dbReference type="ChEBI" id="CHEBI:10329"/>
        <dbReference type="ChEBI" id="CHEBI:15378"/>
        <dbReference type="ChEBI" id="CHEBI:18408"/>
        <dbReference type="ChEBI" id="CHEBI:58115"/>
        <dbReference type="ChEBI" id="CHEBI:60487"/>
        <dbReference type="EC" id="2.7.8.26"/>
    </reaction>
</comment>
<evidence type="ECO:0000256" key="3">
    <source>
        <dbReference type="ARBA" id="ARBA00004663"/>
    </source>
</evidence>
<keyword evidence="21" id="KW-1185">Reference proteome</keyword>
<dbReference type="Pfam" id="PF02654">
    <property type="entry name" value="CobS"/>
    <property type="match status" value="1"/>
</dbReference>
<evidence type="ECO:0000256" key="18">
    <source>
        <dbReference type="ARBA" id="ARBA00049504"/>
    </source>
</evidence>
<keyword evidence="11 19" id="KW-0460">Magnesium</keyword>
<sequence>MSGKAVGTTGEHGPAVREGLSTALSWLTVLPFRGAEVFDRTTGRRAMAALPVPGLILGLTAAVLAVVCHRVGFSPVLTAVLCVVSWELLTRMMHLDGLADVGDALGSYAAPERAREIIADRYTGALGMGAVLLALGLQVAVLSDLIALPHPGAGPLVTAVLPALSRMSAMVGCSRLFRPFSTTGFGALIIGTVPLRWIVFWWVGLTAATGVAGAVLLPGGIARAVTAGVAAGGAGGALFAWSFARHLSRRLGGLNGDCMGALIELTTAVCGLTTLAVVLWLP</sequence>
<evidence type="ECO:0000256" key="15">
    <source>
        <dbReference type="ARBA" id="ARBA00032605"/>
    </source>
</evidence>
<dbReference type="PANTHER" id="PTHR34148">
    <property type="entry name" value="ADENOSYLCOBINAMIDE-GDP RIBAZOLETRANSFERASE"/>
    <property type="match status" value="1"/>
</dbReference>
<keyword evidence="13 19" id="KW-0472">Membrane</keyword>
<feature type="transmembrane region" description="Helical" evidence="19">
    <location>
        <begin position="176"/>
        <end position="193"/>
    </location>
</feature>
<evidence type="ECO:0000256" key="5">
    <source>
        <dbReference type="ARBA" id="ARBA00013200"/>
    </source>
</evidence>
<keyword evidence="7 19" id="KW-1003">Cell membrane</keyword>
<keyword evidence="12 19" id="KW-1133">Transmembrane helix</keyword>
<reference evidence="20" key="1">
    <citation type="submission" date="2022-11" db="EMBL/GenBank/DDBJ databases">
        <title>Corynebacterium sp. isolated from Penguins.</title>
        <authorList>
            <person name="Sedlar K."/>
            <person name="Svec P."/>
        </authorList>
    </citation>
    <scope>NUCLEOTIDE SEQUENCE</scope>
    <source>
        <strain evidence="20">P7003</strain>
    </source>
</reference>
<comment type="catalytic activity">
    <reaction evidence="18 19">
        <text>alpha-ribazole 5'-phosphate + adenosylcob(III)inamide-GDP = adenosylcob(III)alamin 5'-phosphate + GMP + H(+)</text>
        <dbReference type="Rhea" id="RHEA:23560"/>
        <dbReference type="ChEBI" id="CHEBI:15378"/>
        <dbReference type="ChEBI" id="CHEBI:57918"/>
        <dbReference type="ChEBI" id="CHEBI:58115"/>
        <dbReference type="ChEBI" id="CHEBI:60487"/>
        <dbReference type="ChEBI" id="CHEBI:60493"/>
        <dbReference type="EC" id="2.7.8.26"/>
    </reaction>
</comment>
<evidence type="ECO:0000313" key="20">
    <source>
        <dbReference type="EMBL" id="MCX7444155.1"/>
    </source>
</evidence>
<evidence type="ECO:0000256" key="2">
    <source>
        <dbReference type="ARBA" id="ARBA00004651"/>
    </source>
</evidence>
<comment type="cofactor">
    <cofactor evidence="1 19">
        <name>Mg(2+)</name>
        <dbReference type="ChEBI" id="CHEBI:18420"/>
    </cofactor>
</comment>
<evidence type="ECO:0000256" key="13">
    <source>
        <dbReference type="ARBA" id="ARBA00023136"/>
    </source>
</evidence>
<evidence type="ECO:0000256" key="8">
    <source>
        <dbReference type="ARBA" id="ARBA00022573"/>
    </source>
</evidence>